<proteinExistence type="predicted"/>
<organism evidence="1">
    <name type="scientific">Collimonas fungivorans</name>
    <dbReference type="NCBI Taxonomy" id="158899"/>
    <lineage>
        <taxon>Bacteria</taxon>
        <taxon>Pseudomonadati</taxon>
        <taxon>Pseudomonadota</taxon>
        <taxon>Betaproteobacteria</taxon>
        <taxon>Burkholderiales</taxon>
        <taxon>Oxalobacteraceae</taxon>
        <taxon>Collimonas</taxon>
    </lineage>
</organism>
<dbReference type="AlphaFoldDB" id="A0A127PAN0"/>
<accession>A0A127PAN0</accession>
<evidence type="ECO:0000313" key="1">
    <source>
        <dbReference type="EMBL" id="AMO94889.1"/>
    </source>
</evidence>
<dbReference type="Proteomes" id="UP000072421">
    <property type="component" value="Chromosome"/>
</dbReference>
<protein>
    <submittedName>
        <fullName evidence="1">Uncharacterized protein</fullName>
    </submittedName>
</protein>
<name>A0A127PAN0_9BURK</name>
<reference evidence="1 2" key="1">
    <citation type="submission" date="2015-11" db="EMBL/GenBank/DDBJ databases">
        <title>Exploring the genomic traits of fungus-feeding bacterial genus Collimonas.</title>
        <authorList>
            <person name="Song C."/>
            <person name="Schmidt R."/>
            <person name="de Jager V."/>
            <person name="Krzyzanowska D."/>
            <person name="Jongedijk E."/>
            <person name="Cankar K."/>
            <person name="Beekwilder J."/>
            <person name="van Veen A."/>
            <person name="de Boer W."/>
            <person name="van Veen J.A."/>
            <person name="Garbeva P."/>
        </authorList>
    </citation>
    <scope>NUCLEOTIDE SEQUENCE [LARGE SCALE GENOMIC DNA]</scope>
    <source>
        <strain evidence="1 2">Ter6</strain>
    </source>
</reference>
<sequence length="37" mass="4469">MKACISLMSEMKTKHFKGIHEHDRFFPRSIQIHHYLA</sequence>
<dbReference type="EMBL" id="CP013232">
    <property type="protein sequence ID" value="AMO94889.1"/>
    <property type="molecule type" value="Genomic_DNA"/>
</dbReference>
<gene>
    <name evidence="1" type="ORF">CFter6_2201</name>
</gene>
<evidence type="ECO:0000313" key="2">
    <source>
        <dbReference type="Proteomes" id="UP000072421"/>
    </source>
</evidence>